<evidence type="ECO:0000256" key="8">
    <source>
        <dbReference type="RuleBase" id="RU004447"/>
    </source>
</evidence>
<evidence type="ECO:0000256" key="1">
    <source>
        <dbReference type="ARBA" id="ARBA00001947"/>
    </source>
</evidence>
<evidence type="ECO:0000313" key="11">
    <source>
        <dbReference type="EMBL" id="ANQ14969.1"/>
    </source>
</evidence>
<keyword evidence="7" id="KW-0482">Metalloprotease</keyword>
<keyword evidence="12" id="KW-1185">Reference proteome</keyword>
<reference evidence="11 12" key="1">
    <citation type="submission" date="2016-07" db="EMBL/GenBank/DDBJ databases">
        <title>Developing Vibrio natriegens as a novel, fast-growing host for biotechnology.</title>
        <authorList>
            <person name="Weinstock M.T."/>
            <person name="Hesek E.D."/>
            <person name="Wilson C.M."/>
            <person name="Gibson D.G."/>
        </authorList>
    </citation>
    <scope>NUCLEOTIDE SEQUENCE [LARGE SCALE GENOMIC DNA]</scope>
    <source>
        <strain evidence="11 12">ATCC 14048</strain>
    </source>
</reference>
<dbReference type="AlphaFoldDB" id="A0AAN0Y6Z1"/>
<dbReference type="KEGG" id="vna:PN96_15910"/>
<feature type="domain" description="Peptidase M16 C-terminal" evidence="10">
    <location>
        <begin position="202"/>
        <end position="373"/>
    </location>
</feature>
<comment type="similarity">
    <text evidence="2 8">Belongs to the peptidase M16 family.</text>
</comment>
<dbReference type="GO" id="GO:0004222">
    <property type="term" value="F:metalloendopeptidase activity"/>
    <property type="evidence" value="ECO:0007669"/>
    <property type="project" value="InterPro"/>
</dbReference>
<dbReference type="GeneID" id="70914315"/>
<organism evidence="11 12">
    <name type="scientific">Vibrio natriegens NBRC 15636 = ATCC 14048 = DSM 759</name>
    <dbReference type="NCBI Taxonomy" id="1219067"/>
    <lineage>
        <taxon>Bacteria</taxon>
        <taxon>Pseudomonadati</taxon>
        <taxon>Pseudomonadota</taxon>
        <taxon>Gammaproteobacteria</taxon>
        <taxon>Vibrionales</taxon>
        <taxon>Vibrionaceae</taxon>
        <taxon>Vibrio</taxon>
    </lineage>
</organism>
<keyword evidence="4" id="KW-0479">Metal-binding</keyword>
<sequence>MRYSLLASTLILSGCVVTPNSTKIQADTNWYVNQLPNGLKYHIYPTQDQEISVRMVMNIGSFQEQTSQKGYAHFVEHMAFNGSTHFSGNEAIRLFEQSGGSFGADINAFTTYQQTGYKLELADSSQLQDALIWMRDIGDGLTFSPTQVEKEKGVILGEWRRANPDDKPFALNAYQASVEGTLYGEHDPIGTRVSIEKATPVTLKSFYQQWYQPQYAELIVTGNVNVDALAEDINKTFSSWKSTSDVVIKKRRDIRVNINNEILPSNSIESPSLHLVVERGAIGRQTVEQQHQEWLDEVAGQLIQQRLITDLNDAAVPFQYAYAQPYYSNYHRMMSAGIAFAPERREKMHRLFISTLTSLRSYGVTQAELDSVMANWQGELTNLDSDWSKRKPNSYADARVFQLEQNSVSQSKSSYAHSLATFLDNATLASVNAHITELLSLPPSFSIGMSKNETRAKFPDVFSSLNTAYFQPGKKPLSMEARAGGFLQPVKEGSIISARKEAGGFEVYTLSNGVDVWFQKDEKAGGRAYIYFASQGGKAAVDKSLYPAYEIATMAAVRSGLGYFSGSELDSYLRSNNTSIVPMLDTTSHGVKVTTQKAQLESALNAIYNLSTEIKVDERQLTAVKQEFKQQRRAFFESPMGKLVQEANQNAYLPESRHRILDSDGVENVTAEQILAVHKRLFKFNNGFKMVVVADIEPEQLEPLLTKFVASIEMTPGEPIDYHVALNPQASGRSVMTDGHEPSSLYLQRLTNANDVTQSARDTMVVDILQRISAGRVMAQLREDLSLDYSPSIYPMIQDREQVSDWIFESQVDPKDVAIMDSQLNKIFDDLAKNITQKEVDIAAKQLVVAMQGVEDRPSQRAWAYGRYLVHDYGLDLLLNVEQTAKSITLEEVKLRARSVFGAKAKRTTIILNPIKK</sequence>
<dbReference type="InterPro" id="IPR007863">
    <property type="entry name" value="Peptidase_M16_C"/>
</dbReference>
<dbReference type="PROSITE" id="PS51257">
    <property type="entry name" value="PROKAR_LIPOPROTEIN"/>
    <property type="match status" value="1"/>
</dbReference>
<evidence type="ECO:0000256" key="7">
    <source>
        <dbReference type="ARBA" id="ARBA00023049"/>
    </source>
</evidence>
<evidence type="ECO:0000259" key="10">
    <source>
        <dbReference type="Pfam" id="PF05193"/>
    </source>
</evidence>
<evidence type="ECO:0000259" key="9">
    <source>
        <dbReference type="Pfam" id="PF00675"/>
    </source>
</evidence>
<dbReference type="Gene3D" id="3.30.830.10">
    <property type="entry name" value="Metalloenzyme, LuxS/M16 peptidase-like"/>
    <property type="match status" value="4"/>
</dbReference>
<dbReference type="GO" id="GO:0006508">
    <property type="term" value="P:proteolysis"/>
    <property type="evidence" value="ECO:0007669"/>
    <property type="project" value="UniProtKB-KW"/>
</dbReference>
<proteinExistence type="inferred from homology"/>
<dbReference type="Pfam" id="PF05193">
    <property type="entry name" value="Peptidase_M16_C"/>
    <property type="match status" value="2"/>
</dbReference>
<dbReference type="InterPro" id="IPR050626">
    <property type="entry name" value="Peptidase_M16"/>
</dbReference>
<keyword evidence="5" id="KW-0378">Hydrolase</keyword>
<dbReference type="InterPro" id="IPR011249">
    <property type="entry name" value="Metalloenz_LuxS/M16"/>
</dbReference>
<evidence type="ECO:0000256" key="2">
    <source>
        <dbReference type="ARBA" id="ARBA00007261"/>
    </source>
</evidence>
<evidence type="ECO:0000256" key="6">
    <source>
        <dbReference type="ARBA" id="ARBA00022833"/>
    </source>
</evidence>
<feature type="domain" description="Peptidase M16 N-terminal" evidence="9">
    <location>
        <begin position="47"/>
        <end position="163"/>
    </location>
</feature>
<dbReference type="PROSITE" id="PS00143">
    <property type="entry name" value="INSULINASE"/>
    <property type="match status" value="1"/>
</dbReference>
<gene>
    <name evidence="11" type="ORF">BA890_19760</name>
</gene>
<dbReference type="PANTHER" id="PTHR43690">
    <property type="entry name" value="NARDILYSIN"/>
    <property type="match status" value="1"/>
</dbReference>
<evidence type="ECO:0000256" key="5">
    <source>
        <dbReference type="ARBA" id="ARBA00022801"/>
    </source>
</evidence>
<evidence type="ECO:0000313" key="12">
    <source>
        <dbReference type="Proteomes" id="UP000092741"/>
    </source>
</evidence>
<keyword evidence="6" id="KW-0862">Zinc</keyword>
<evidence type="ECO:0000256" key="4">
    <source>
        <dbReference type="ARBA" id="ARBA00022723"/>
    </source>
</evidence>
<feature type="domain" description="Peptidase M16 C-terminal" evidence="10">
    <location>
        <begin position="668"/>
        <end position="847"/>
    </location>
</feature>
<protein>
    <submittedName>
        <fullName evidence="11">Peptidase M16</fullName>
    </submittedName>
</protein>
<accession>A0AAN0Y6Z1</accession>
<dbReference type="PANTHER" id="PTHR43690:SF17">
    <property type="entry name" value="PROTEIN YHJJ"/>
    <property type="match status" value="1"/>
</dbReference>
<dbReference type="EMBL" id="CP016346">
    <property type="protein sequence ID" value="ANQ14969.1"/>
    <property type="molecule type" value="Genomic_DNA"/>
</dbReference>
<dbReference type="SUPFAM" id="SSF63411">
    <property type="entry name" value="LuxS/MPP-like metallohydrolase"/>
    <property type="match status" value="3"/>
</dbReference>
<name>A0AAN0Y6Z1_VIBNA</name>
<dbReference type="InterPro" id="IPR001431">
    <property type="entry name" value="Pept_M16_Zn_BS"/>
</dbReference>
<comment type="cofactor">
    <cofactor evidence="1">
        <name>Zn(2+)</name>
        <dbReference type="ChEBI" id="CHEBI:29105"/>
    </cofactor>
</comment>
<dbReference type="Pfam" id="PF00675">
    <property type="entry name" value="Peptidase_M16"/>
    <property type="match status" value="1"/>
</dbReference>
<dbReference type="GO" id="GO:0046872">
    <property type="term" value="F:metal ion binding"/>
    <property type="evidence" value="ECO:0007669"/>
    <property type="project" value="UniProtKB-KW"/>
</dbReference>
<evidence type="ECO:0000256" key="3">
    <source>
        <dbReference type="ARBA" id="ARBA00022670"/>
    </source>
</evidence>
<dbReference type="InterPro" id="IPR011765">
    <property type="entry name" value="Pept_M16_N"/>
</dbReference>
<dbReference type="RefSeq" id="WP_020333527.1">
    <property type="nucleotide sequence ID" value="NZ_ATFJ01000008.1"/>
</dbReference>
<dbReference type="Proteomes" id="UP000092741">
    <property type="component" value="Chromosome 2"/>
</dbReference>
<keyword evidence="3" id="KW-0645">Protease</keyword>